<gene>
    <name evidence="2" type="ORF">TNIN_381681</name>
</gene>
<sequence length="112" mass="12841">MFTCSPLTLQMKRMIPAQPEKKVRRESGMGRPPSLSIPYAIKPNCTNCTHRATFSPCTRRYKTEKGNREVSFLSLSCVLFCIFPKPIIPASKPSISTRRRKHKPNFTSKLRQ</sequence>
<dbReference type="Proteomes" id="UP000886998">
    <property type="component" value="Unassembled WGS sequence"/>
</dbReference>
<feature type="compositionally biased region" description="Basic residues" evidence="1">
    <location>
        <begin position="97"/>
        <end position="112"/>
    </location>
</feature>
<protein>
    <submittedName>
        <fullName evidence="2">Uncharacterized protein</fullName>
    </submittedName>
</protein>
<dbReference type="EMBL" id="BMAV01020289">
    <property type="protein sequence ID" value="GFY73700.1"/>
    <property type="molecule type" value="Genomic_DNA"/>
</dbReference>
<evidence type="ECO:0000256" key="1">
    <source>
        <dbReference type="SAM" id="MobiDB-lite"/>
    </source>
</evidence>
<accession>A0A8X7CPU6</accession>
<reference evidence="2" key="1">
    <citation type="submission" date="2020-08" db="EMBL/GenBank/DDBJ databases">
        <title>Multicomponent nature underlies the extraordinary mechanical properties of spider dragline silk.</title>
        <authorList>
            <person name="Kono N."/>
            <person name="Nakamura H."/>
            <person name="Mori M."/>
            <person name="Yoshida Y."/>
            <person name="Ohtoshi R."/>
            <person name="Malay A.D."/>
            <person name="Moran D.A.P."/>
            <person name="Tomita M."/>
            <person name="Numata K."/>
            <person name="Arakawa K."/>
        </authorList>
    </citation>
    <scope>NUCLEOTIDE SEQUENCE</scope>
</reference>
<evidence type="ECO:0000313" key="2">
    <source>
        <dbReference type="EMBL" id="GFY73700.1"/>
    </source>
</evidence>
<dbReference type="AlphaFoldDB" id="A0A8X7CPU6"/>
<evidence type="ECO:0000313" key="3">
    <source>
        <dbReference type="Proteomes" id="UP000886998"/>
    </source>
</evidence>
<name>A0A8X7CPU6_9ARAC</name>
<dbReference type="OrthoDB" id="10540329at2759"/>
<organism evidence="2 3">
    <name type="scientific">Trichonephila inaurata madagascariensis</name>
    <dbReference type="NCBI Taxonomy" id="2747483"/>
    <lineage>
        <taxon>Eukaryota</taxon>
        <taxon>Metazoa</taxon>
        <taxon>Ecdysozoa</taxon>
        <taxon>Arthropoda</taxon>
        <taxon>Chelicerata</taxon>
        <taxon>Arachnida</taxon>
        <taxon>Araneae</taxon>
        <taxon>Araneomorphae</taxon>
        <taxon>Entelegynae</taxon>
        <taxon>Araneoidea</taxon>
        <taxon>Nephilidae</taxon>
        <taxon>Trichonephila</taxon>
        <taxon>Trichonephila inaurata</taxon>
    </lineage>
</organism>
<proteinExistence type="predicted"/>
<comment type="caution">
    <text evidence="2">The sequence shown here is derived from an EMBL/GenBank/DDBJ whole genome shotgun (WGS) entry which is preliminary data.</text>
</comment>
<keyword evidence="3" id="KW-1185">Reference proteome</keyword>
<feature type="region of interest" description="Disordered" evidence="1">
    <location>
        <begin position="90"/>
        <end position="112"/>
    </location>
</feature>